<comment type="similarity">
    <text evidence="2">Belongs to the DedA family.</text>
</comment>
<dbReference type="InterPro" id="IPR032816">
    <property type="entry name" value="VTT_dom"/>
</dbReference>
<keyword evidence="4 7" id="KW-0812">Transmembrane</keyword>
<name>F9NW82_9ACTN</name>
<feature type="transmembrane region" description="Helical" evidence="7">
    <location>
        <begin position="99"/>
        <end position="122"/>
    </location>
</feature>
<feature type="transmembrane region" description="Helical" evidence="7">
    <location>
        <begin position="240"/>
        <end position="259"/>
    </location>
</feature>
<keyword evidence="5 7" id="KW-1133">Transmembrane helix</keyword>
<gene>
    <name evidence="9" type="ORF">HMPREF1162_1815</name>
</gene>
<evidence type="ECO:0000256" key="1">
    <source>
        <dbReference type="ARBA" id="ARBA00004651"/>
    </source>
</evidence>
<evidence type="ECO:0000256" key="4">
    <source>
        <dbReference type="ARBA" id="ARBA00022692"/>
    </source>
</evidence>
<evidence type="ECO:0000256" key="3">
    <source>
        <dbReference type="ARBA" id="ARBA00022475"/>
    </source>
</evidence>
<evidence type="ECO:0000259" key="8">
    <source>
        <dbReference type="Pfam" id="PF09335"/>
    </source>
</evidence>
<evidence type="ECO:0000256" key="5">
    <source>
        <dbReference type="ARBA" id="ARBA00022989"/>
    </source>
</evidence>
<reference evidence="9 10" key="1">
    <citation type="submission" date="2011-07" db="EMBL/GenBank/DDBJ databases">
        <title>Genome Sequence of Propionibacterium acnes SK182B-JCVI.</title>
        <authorList>
            <person name="Durkin A.S."/>
            <person name="Madupu R."/>
            <person name="Hostetler J."/>
            <person name="Radune D."/>
            <person name="Torralba M."/>
            <person name="Methe B."/>
            <person name="Sutton G."/>
            <person name="Strausberg R.L."/>
            <person name="Nelson K.E."/>
        </authorList>
    </citation>
    <scope>NUCLEOTIDE SEQUENCE [LARGE SCALE GENOMIC DNA]</scope>
    <source>
        <strain evidence="9 10">SK182B-JCVI</strain>
    </source>
</reference>
<feature type="transmembrane region" description="Helical" evidence="7">
    <location>
        <begin position="154"/>
        <end position="176"/>
    </location>
</feature>
<dbReference type="PATRIC" id="fig|1051006.4.peg.1437"/>
<dbReference type="Pfam" id="PF09335">
    <property type="entry name" value="VTT_dom"/>
    <property type="match status" value="1"/>
</dbReference>
<sequence>MKRVTTLALRQCCEQGVSPSADIADAGLSPVLGILNGVQDEMSTAVAGEKDSFAVAATSLAVAEDELARSSAGTDSAVEEEWWKAEGMPWNHKPGRSDYWCMGWIGFLGIFSLVMLPLRGWLLGLDPPILMGLTGSRTGAAATGALASVGQAPYWFLWLLLGSIMSIKLDWVYWWAGKLWGRGMIEVWAGRSERARRKYDQAEKWARKLGWLGVLVAYVPIPLPIMPVVFVLTGASGMKVRWFVALDFIAATIWNLGYLGLGWGIGDPIVGALKYYAKIANWVAIALLIVILVPIFFKKKQKA</sequence>
<evidence type="ECO:0000313" key="10">
    <source>
        <dbReference type="Proteomes" id="UP000007832"/>
    </source>
</evidence>
<evidence type="ECO:0000313" key="9">
    <source>
        <dbReference type="EMBL" id="EGR96740.1"/>
    </source>
</evidence>
<protein>
    <submittedName>
        <fullName evidence="9">SNARE-like domain protein</fullName>
    </submittedName>
</protein>
<dbReference type="eggNOG" id="COG0586">
    <property type="taxonomic scope" value="Bacteria"/>
</dbReference>
<dbReference type="AlphaFoldDB" id="F9NW82"/>
<proteinExistence type="inferred from homology"/>
<dbReference type="PANTHER" id="PTHR42709">
    <property type="entry name" value="ALKALINE PHOSPHATASE LIKE PROTEIN"/>
    <property type="match status" value="1"/>
</dbReference>
<keyword evidence="6 7" id="KW-0472">Membrane</keyword>
<dbReference type="STRING" id="1574624.GCA_001642025_01962"/>
<dbReference type="PANTHER" id="PTHR42709:SF6">
    <property type="entry name" value="UNDECAPRENYL PHOSPHATE TRANSPORTER A"/>
    <property type="match status" value="1"/>
</dbReference>
<dbReference type="EMBL" id="AFUN01000034">
    <property type="protein sequence ID" value="EGR96740.1"/>
    <property type="molecule type" value="Genomic_DNA"/>
</dbReference>
<comment type="subcellular location">
    <subcellularLocation>
        <location evidence="1">Cell membrane</location>
        <topology evidence="1">Multi-pass membrane protein</topology>
    </subcellularLocation>
</comment>
<dbReference type="GO" id="GO:0005886">
    <property type="term" value="C:plasma membrane"/>
    <property type="evidence" value="ECO:0007669"/>
    <property type="project" value="UniProtKB-SubCell"/>
</dbReference>
<evidence type="ECO:0000256" key="6">
    <source>
        <dbReference type="ARBA" id="ARBA00023136"/>
    </source>
</evidence>
<dbReference type="Proteomes" id="UP000007832">
    <property type="component" value="Unassembled WGS sequence"/>
</dbReference>
<organism evidence="9 10">
    <name type="scientific">[Propionibacterium] namnetense SK182B-JCVI</name>
    <dbReference type="NCBI Taxonomy" id="1051006"/>
    <lineage>
        <taxon>Bacteria</taxon>
        <taxon>Bacillati</taxon>
        <taxon>Actinomycetota</taxon>
        <taxon>Actinomycetes</taxon>
        <taxon>Propionibacteriales</taxon>
        <taxon>Propionibacteriaceae</taxon>
        <taxon>Cutibacterium</taxon>
    </lineage>
</organism>
<keyword evidence="3" id="KW-1003">Cell membrane</keyword>
<evidence type="ECO:0000256" key="7">
    <source>
        <dbReference type="SAM" id="Phobius"/>
    </source>
</evidence>
<accession>F9NW82</accession>
<comment type="caution">
    <text evidence="9">The sequence shown here is derived from an EMBL/GenBank/DDBJ whole genome shotgun (WGS) entry which is preliminary data.</text>
</comment>
<feature type="domain" description="VTT" evidence="8">
    <location>
        <begin position="141"/>
        <end position="263"/>
    </location>
</feature>
<feature type="transmembrane region" description="Helical" evidence="7">
    <location>
        <begin position="279"/>
        <end position="297"/>
    </location>
</feature>
<dbReference type="InterPro" id="IPR051311">
    <property type="entry name" value="DedA_domain"/>
</dbReference>
<feature type="transmembrane region" description="Helical" evidence="7">
    <location>
        <begin position="209"/>
        <end position="233"/>
    </location>
</feature>
<evidence type="ECO:0000256" key="2">
    <source>
        <dbReference type="ARBA" id="ARBA00010792"/>
    </source>
</evidence>